<evidence type="ECO:0000313" key="2">
    <source>
        <dbReference type="EMBL" id="TWB29638.1"/>
    </source>
</evidence>
<reference evidence="2 3" key="1">
    <citation type="submission" date="2019-06" db="EMBL/GenBank/DDBJ databases">
        <title>Genomic Encyclopedia of Type Strains, Phase IV (KMG-V): Genome sequencing to study the core and pangenomes of soil and plant-associated prokaryotes.</title>
        <authorList>
            <person name="Whitman W."/>
        </authorList>
    </citation>
    <scope>NUCLEOTIDE SEQUENCE [LARGE SCALE GENOMIC DNA]</scope>
    <source>
        <strain evidence="2 3">BR 11865</strain>
    </source>
</reference>
<evidence type="ECO:0000259" key="1">
    <source>
        <dbReference type="Pfam" id="PF07484"/>
    </source>
</evidence>
<feature type="domain" description="Phage tail collar" evidence="1">
    <location>
        <begin position="6"/>
        <end position="62"/>
    </location>
</feature>
<organism evidence="2 3">
    <name type="scientific">Nitrospirillum amazonense</name>
    <dbReference type="NCBI Taxonomy" id="28077"/>
    <lineage>
        <taxon>Bacteria</taxon>
        <taxon>Pseudomonadati</taxon>
        <taxon>Pseudomonadota</taxon>
        <taxon>Alphaproteobacteria</taxon>
        <taxon>Rhodospirillales</taxon>
        <taxon>Azospirillaceae</taxon>
        <taxon>Nitrospirillum</taxon>
    </lineage>
</organism>
<accession>A0A560G6Z8</accession>
<sequence length="182" mass="19251">MEPFVGEIRIFTWNWAPKGWALCNGALLNLQQNIALYSLIGVYYGGNGTSNFNLPDLRGRTPRHLSQQMPQVGLSGGAETVTLTTASLPVHTHSVNVINGPATPPQTASLANHALATVTKVATNPTIPLYTPPTVNTQPVATITLPADTLATSGASAPVANMQPWVVANYCIALQGIFPPRN</sequence>
<dbReference type="Gene3D" id="3.90.1340.10">
    <property type="entry name" value="Phage tail collar domain"/>
    <property type="match status" value="1"/>
</dbReference>
<dbReference type="AlphaFoldDB" id="A0A560G6Z8"/>
<comment type="caution">
    <text evidence="2">The sequence shown here is derived from an EMBL/GenBank/DDBJ whole genome shotgun (WGS) entry which is preliminary data.</text>
</comment>
<proteinExistence type="predicted"/>
<dbReference type="InterPro" id="IPR011083">
    <property type="entry name" value="Phage_tail_collar_dom"/>
</dbReference>
<keyword evidence="3" id="KW-1185">Reference proteome</keyword>
<dbReference type="InterPro" id="IPR037053">
    <property type="entry name" value="Phage_tail_collar_dom_sf"/>
</dbReference>
<protein>
    <submittedName>
        <fullName evidence="2">Microcystin-dependent protein</fullName>
    </submittedName>
</protein>
<dbReference type="Proteomes" id="UP000316545">
    <property type="component" value="Unassembled WGS sequence"/>
</dbReference>
<name>A0A560G6Z8_9PROT</name>
<dbReference type="SUPFAM" id="SSF88874">
    <property type="entry name" value="Receptor-binding domain of short tail fibre protein gp12"/>
    <property type="match status" value="1"/>
</dbReference>
<dbReference type="Pfam" id="PF07484">
    <property type="entry name" value="Collar"/>
    <property type="match status" value="1"/>
</dbReference>
<dbReference type="RefSeq" id="WP_145615819.1">
    <property type="nucleotide sequence ID" value="NZ_JAYNFR010000020.1"/>
</dbReference>
<dbReference type="EMBL" id="VITO01000003">
    <property type="protein sequence ID" value="TWB29638.1"/>
    <property type="molecule type" value="Genomic_DNA"/>
</dbReference>
<evidence type="ECO:0000313" key="3">
    <source>
        <dbReference type="Proteomes" id="UP000316545"/>
    </source>
</evidence>
<gene>
    <name evidence="2" type="ORF">FBZ88_10360</name>
</gene>